<accession>A0A2R7YA48</accession>
<dbReference type="Proteomes" id="UP000244066">
    <property type="component" value="Unassembled WGS sequence"/>
</dbReference>
<organism evidence="1 2">
    <name type="scientific">Candidatus Terraquivivens tikiterensis</name>
    <dbReference type="NCBI Taxonomy" id="1980982"/>
    <lineage>
        <taxon>Archaea</taxon>
        <taxon>Nitrososphaerota</taxon>
        <taxon>Candidatus Wolframiiraptoraceae</taxon>
        <taxon>Candidatus Terraquivivens</taxon>
    </lineage>
</organism>
<sequence>MGVLPGQKFVWLKAKGDENVPPDSVKINNKYLALLKVPEKELVEVVYEGELLFKANVIYSAEAQRGYAFINKNKMVEFKIPEGEALIVAEPREKAESE</sequence>
<evidence type="ECO:0000313" key="2">
    <source>
        <dbReference type="Proteomes" id="UP000244066"/>
    </source>
</evidence>
<evidence type="ECO:0000313" key="1">
    <source>
        <dbReference type="EMBL" id="PUA34356.1"/>
    </source>
</evidence>
<gene>
    <name evidence="1" type="ORF">B9J98_00495</name>
</gene>
<protein>
    <submittedName>
        <fullName evidence="1">Uncharacterized protein</fullName>
    </submittedName>
</protein>
<name>A0A2R7YA48_9ARCH</name>
<comment type="caution">
    <text evidence="1">The sequence shown here is derived from an EMBL/GenBank/DDBJ whole genome shotgun (WGS) entry which is preliminary data.</text>
</comment>
<reference evidence="1 2" key="1">
    <citation type="submission" date="2017-04" db="EMBL/GenBank/DDBJ databases">
        <title>Draft Aigarchaeota genome from a New Zealand hot spring.</title>
        <authorList>
            <person name="Reysenbach A.-L."/>
            <person name="Donaho J.A."/>
            <person name="Gerhart J."/>
            <person name="Kelley J.F."/>
            <person name="Kouba K."/>
            <person name="Podar M."/>
            <person name="Stott M."/>
        </authorList>
    </citation>
    <scope>NUCLEOTIDE SEQUENCE [LARGE SCALE GENOMIC DNA]</scope>
    <source>
        <strain evidence="1">NZ13_MG1</strain>
    </source>
</reference>
<dbReference type="EMBL" id="NDWU01000001">
    <property type="protein sequence ID" value="PUA34356.1"/>
    <property type="molecule type" value="Genomic_DNA"/>
</dbReference>
<dbReference type="AlphaFoldDB" id="A0A2R7YA48"/>
<proteinExistence type="predicted"/>